<accession>A0A1E7FPM0</accession>
<feature type="region of interest" description="Disordered" evidence="1">
    <location>
        <begin position="100"/>
        <end position="125"/>
    </location>
</feature>
<dbReference type="EMBL" id="KV784355">
    <property type="protein sequence ID" value="OEU20112.1"/>
    <property type="molecule type" value="Genomic_DNA"/>
</dbReference>
<name>A0A1E7FPM0_9STRA</name>
<keyword evidence="3" id="KW-1185">Reference proteome</keyword>
<dbReference type="KEGG" id="fcy:FRACYDRAFT_236180"/>
<dbReference type="InParanoid" id="A0A1E7FPM0"/>
<protein>
    <submittedName>
        <fullName evidence="2">Uncharacterized protein</fullName>
    </submittedName>
</protein>
<dbReference type="OrthoDB" id="42467at2759"/>
<evidence type="ECO:0000313" key="3">
    <source>
        <dbReference type="Proteomes" id="UP000095751"/>
    </source>
</evidence>
<evidence type="ECO:0000256" key="1">
    <source>
        <dbReference type="SAM" id="MobiDB-lite"/>
    </source>
</evidence>
<dbReference type="AlphaFoldDB" id="A0A1E7FPM0"/>
<evidence type="ECO:0000313" key="2">
    <source>
        <dbReference type="EMBL" id="OEU20112.1"/>
    </source>
</evidence>
<dbReference type="Proteomes" id="UP000095751">
    <property type="component" value="Unassembled WGS sequence"/>
</dbReference>
<feature type="compositionally biased region" description="Low complexity" evidence="1">
    <location>
        <begin position="105"/>
        <end position="124"/>
    </location>
</feature>
<proteinExistence type="predicted"/>
<reference evidence="2 3" key="1">
    <citation type="submission" date="2016-09" db="EMBL/GenBank/DDBJ databases">
        <title>Extensive genetic diversity and differential bi-allelic expression allows diatom success in the polar Southern Ocean.</title>
        <authorList>
            <consortium name="DOE Joint Genome Institute"/>
            <person name="Mock T."/>
            <person name="Otillar R.P."/>
            <person name="Strauss J."/>
            <person name="Dupont C."/>
            <person name="Frickenhaus S."/>
            <person name="Maumus F."/>
            <person name="Mcmullan M."/>
            <person name="Sanges R."/>
            <person name="Schmutz J."/>
            <person name="Toseland A."/>
            <person name="Valas R."/>
            <person name="Veluchamy A."/>
            <person name="Ward B.J."/>
            <person name="Allen A."/>
            <person name="Barry K."/>
            <person name="Falciatore A."/>
            <person name="Ferrante M."/>
            <person name="Fortunato A.E."/>
            <person name="Gloeckner G."/>
            <person name="Gruber A."/>
            <person name="Hipkin R."/>
            <person name="Janech M."/>
            <person name="Kroth P."/>
            <person name="Leese F."/>
            <person name="Lindquist E."/>
            <person name="Lyon B.R."/>
            <person name="Martin J."/>
            <person name="Mayer C."/>
            <person name="Parker M."/>
            <person name="Quesneville H."/>
            <person name="Raymond J."/>
            <person name="Uhlig C."/>
            <person name="Valentin K.U."/>
            <person name="Worden A.Z."/>
            <person name="Armbrust E.V."/>
            <person name="Bowler C."/>
            <person name="Green B."/>
            <person name="Moulton V."/>
            <person name="Van Oosterhout C."/>
            <person name="Grigoriev I."/>
        </authorList>
    </citation>
    <scope>NUCLEOTIDE SEQUENCE [LARGE SCALE GENOMIC DNA]</scope>
    <source>
        <strain evidence="2 3">CCMP1102</strain>
    </source>
</reference>
<organism evidence="2 3">
    <name type="scientific">Fragilariopsis cylindrus CCMP1102</name>
    <dbReference type="NCBI Taxonomy" id="635003"/>
    <lineage>
        <taxon>Eukaryota</taxon>
        <taxon>Sar</taxon>
        <taxon>Stramenopiles</taxon>
        <taxon>Ochrophyta</taxon>
        <taxon>Bacillariophyta</taxon>
        <taxon>Bacillariophyceae</taxon>
        <taxon>Bacillariophycidae</taxon>
        <taxon>Bacillariales</taxon>
        <taxon>Bacillariaceae</taxon>
        <taxon>Fragilariopsis</taxon>
    </lineage>
</organism>
<gene>
    <name evidence="2" type="ORF">FRACYDRAFT_236180</name>
</gene>
<sequence length="138" mass="15565">MQEDGIISPLSVWSTEPVFGESLEFLVDEEDRFSLQQKQFTSDSITSTSTSTGGSTTIRIHHLLTEAEVSYSNRQCQRGVGNPHGEESELLYYIPQHVIDQYNNSPTPNQSDDPQSDPPTKSQQMLHISIKPDLEILW</sequence>